<dbReference type="InterPro" id="IPR036291">
    <property type="entry name" value="NAD(P)-bd_dom_sf"/>
</dbReference>
<evidence type="ECO:0000313" key="5">
    <source>
        <dbReference type="Proteomes" id="UP001174691"/>
    </source>
</evidence>
<dbReference type="AlphaFoldDB" id="A0AA38VI34"/>
<dbReference type="EMBL" id="JANBVN010000106">
    <property type="protein sequence ID" value="KAJ9143950.1"/>
    <property type="molecule type" value="Genomic_DNA"/>
</dbReference>
<evidence type="ECO:0000259" key="3">
    <source>
        <dbReference type="Pfam" id="PF05368"/>
    </source>
</evidence>
<dbReference type="Proteomes" id="UP001174691">
    <property type="component" value="Unassembled WGS sequence"/>
</dbReference>
<proteinExistence type="inferred from homology"/>
<name>A0AA38VI34_9PEZI</name>
<dbReference type="InterPro" id="IPR008030">
    <property type="entry name" value="NmrA-like"/>
</dbReference>
<comment type="caution">
    <text evidence="4">The sequence shown here is derived from an EMBL/GenBank/DDBJ whole genome shotgun (WGS) entry which is preliminary data.</text>
</comment>
<dbReference type="Gene3D" id="3.40.50.720">
    <property type="entry name" value="NAD(P)-binding Rossmann-like Domain"/>
    <property type="match status" value="1"/>
</dbReference>
<gene>
    <name evidence="4" type="ORF">NKR19_g6654</name>
</gene>
<dbReference type="SUPFAM" id="SSF51735">
    <property type="entry name" value="NAD(P)-binding Rossmann-fold domains"/>
    <property type="match status" value="1"/>
</dbReference>
<dbReference type="GO" id="GO:0005634">
    <property type="term" value="C:nucleus"/>
    <property type="evidence" value="ECO:0007669"/>
    <property type="project" value="TreeGrafter"/>
</dbReference>
<feature type="domain" description="NmrA-like" evidence="3">
    <location>
        <begin position="5"/>
        <end position="292"/>
    </location>
</feature>
<protein>
    <submittedName>
        <fullName evidence="4">NAD(P)-binding protein</fullName>
    </submittedName>
</protein>
<keyword evidence="5" id="KW-1185">Reference proteome</keyword>
<dbReference type="Pfam" id="PF05368">
    <property type="entry name" value="NmrA"/>
    <property type="match status" value="1"/>
</dbReference>
<evidence type="ECO:0000256" key="2">
    <source>
        <dbReference type="ARBA" id="ARBA00022857"/>
    </source>
</evidence>
<organism evidence="4 5">
    <name type="scientific">Coniochaeta hoffmannii</name>
    <dbReference type="NCBI Taxonomy" id="91930"/>
    <lineage>
        <taxon>Eukaryota</taxon>
        <taxon>Fungi</taxon>
        <taxon>Dikarya</taxon>
        <taxon>Ascomycota</taxon>
        <taxon>Pezizomycotina</taxon>
        <taxon>Sordariomycetes</taxon>
        <taxon>Sordariomycetidae</taxon>
        <taxon>Coniochaetales</taxon>
        <taxon>Coniochaetaceae</taxon>
        <taxon>Coniochaeta</taxon>
    </lineage>
</organism>
<dbReference type="InterPro" id="IPR051164">
    <property type="entry name" value="NmrA-like_oxidored"/>
</dbReference>
<accession>A0AA38VI34</accession>
<reference evidence="4" key="1">
    <citation type="submission" date="2022-07" db="EMBL/GenBank/DDBJ databases">
        <title>Fungi with potential for degradation of polypropylene.</title>
        <authorList>
            <person name="Gostincar C."/>
        </authorList>
    </citation>
    <scope>NUCLEOTIDE SEQUENCE</scope>
    <source>
        <strain evidence="4">EXF-13287</strain>
    </source>
</reference>
<keyword evidence="2" id="KW-0521">NADP</keyword>
<sequence>MSTPTKTLLITGATGRQGSGVIAALLSSPQSQSYTILAVTRDPSSPAAQALTVLSPGRRVRLLKGDLDDIPALFASAASASPTSSIWGVYSVQASAGRAVTESSETRQGTALVDAALAHGVSVFVYSSVDRGGDDASWENQTPVGHFRTKYQVEHHLRRQAAAAVEKTGTTMRWTILRPVAFMDNLAPTLQTRVFLAALRNHVPPTKKMQWVASSDVGHYAAMAFASPGEWHGRAVGIAGDELTMEELSRVFERAVGRPERGTYWVLGSVLTAVVREMGLMIGWFASDGYKADVAARRAEYPGLMDLEGYLRGNGEWQAVAVGPR</sequence>
<comment type="similarity">
    <text evidence="1">Belongs to the NmrA-type oxidoreductase family.</text>
</comment>
<dbReference type="Gene3D" id="3.90.25.10">
    <property type="entry name" value="UDP-galactose 4-epimerase, domain 1"/>
    <property type="match status" value="1"/>
</dbReference>
<evidence type="ECO:0000313" key="4">
    <source>
        <dbReference type="EMBL" id="KAJ9143950.1"/>
    </source>
</evidence>
<dbReference type="PANTHER" id="PTHR42748:SF25">
    <property type="entry name" value="NMRA FAMILY PROTEIN"/>
    <property type="match status" value="1"/>
</dbReference>
<evidence type="ECO:0000256" key="1">
    <source>
        <dbReference type="ARBA" id="ARBA00006328"/>
    </source>
</evidence>
<dbReference type="PANTHER" id="PTHR42748">
    <property type="entry name" value="NITROGEN METABOLITE REPRESSION PROTEIN NMRA FAMILY MEMBER"/>
    <property type="match status" value="1"/>
</dbReference>